<dbReference type="InterPro" id="IPR023213">
    <property type="entry name" value="CAT-like_dom_sf"/>
</dbReference>
<keyword evidence="2" id="KW-0012">Acyltransferase</keyword>
<protein>
    <submittedName>
        <fullName evidence="3">Coumaroyl-CoA:anthocyanidin 3-O-glucoside-6''-O-coumaroyltransferase 1-like</fullName>
    </submittedName>
</protein>
<dbReference type="Pfam" id="PF02458">
    <property type="entry name" value="Transferase"/>
    <property type="match status" value="1"/>
</dbReference>
<sequence>MVQSNSIEVIDHFQISPPQGAVPATASIPLSFLDMLWLLCRPMQRLFFYDFPHPIPYLMQNILPSLTTSLSLTLQHFYPFAGNLAYPPPPLKPHIVFTNSDSIPFTVAQTTTVDFNEIIRDHVRDVRELHPLVPKLPPSRSTQDGTRMLPLLAVQLTLFPNLGLCIGFAFQHVAGDGVAFNHFVKFWAFVFRSSELTHVEKWLPCLDRGILKDPREVESHFLKACWEGAPPGDHNIDATQDDSSLADKVRATFRISKENIEKLKRQVSDHTLGQLHASTFTVTSAIIWVALIKTEGYEAGVLPDVDKPCYFDFPVDCRERLEKKVPNNYFGNCVGVCFVPARRGELLGDNGIVVAAKTIGEKIKEFIEGGVLRDAETWLTTWKEMHAEGKSLFSVASSPRLRVYETDFGWGRPKKSEVVHVDSTEAVSISDCRDGGGGVEIGLALTRSKMDVFTVVFEQHLKQM</sequence>
<evidence type="ECO:0000256" key="2">
    <source>
        <dbReference type="ARBA" id="ARBA00023315"/>
    </source>
</evidence>
<dbReference type="Gene3D" id="3.30.559.10">
    <property type="entry name" value="Chloramphenicol acetyltransferase-like domain"/>
    <property type="match status" value="2"/>
</dbReference>
<dbReference type="AlphaFoldDB" id="A0A2P2J2K2"/>
<keyword evidence="1 3" id="KW-0808">Transferase</keyword>
<proteinExistence type="predicted"/>
<dbReference type="EMBL" id="GGEC01007216">
    <property type="protein sequence ID" value="MBW87699.1"/>
    <property type="molecule type" value="Transcribed_RNA"/>
</dbReference>
<dbReference type="GO" id="GO:0016747">
    <property type="term" value="F:acyltransferase activity, transferring groups other than amino-acyl groups"/>
    <property type="evidence" value="ECO:0007669"/>
    <property type="project" value="UniProtKB-ARBA"/>
</dbReference>
<dbReference type="SUPFAM" id="SSF52777">
    <property type="entry name" value="CoA-dependent acyltransferases"/>
    <property type="match status" value="1"/>
</dbReference>
<evidence type="ECO:0000313" key="3">
    <source>
        <dbReference type="EMBL" id="MBW87699.1"/>
    </source>
</evidence>
<reference evidence="3" key="1">
    <citation type="submission" date="2018-02" db="EMBL/GenBank/DDBJ databases">
        <title>Rhizophora mucronata_Transcriptome.</title>
        <authorList>
            <person name="Meera S.P."/>
            <person name="Sreeshan A."/>
            <person name="Augustine A."/>
        </authorList>
    </citation>
    <scope>NUCLEOTIDE SEQUENCE</scope>
    <source>
        <tissue evidence="3">Leaf</tissue>
    </source>
</reference>
<dbReference type="PANTHER" id="PTHR31625">
    <property type="match status" value="1"/>
</dbReference>
<organism evidence="3">
    <name type="scientific">Rhizophora mucronata</name>
    <name type="common">Asiatic mangrove</name>
    <dbReference type="NCBI Taxonomy" id="61149"/>
    <lineage>
        <taxon>Eukaryota</taxon>
        <taxon>Viridiplantae</taxon>
        <taxon>Streptophyta</taxon>
        <taxon>Embryophyta</taxon>
        <taxon>Tracheophyta</taxon>
        <taxon>Spermatophyta</taxon>
        <taxon>Magnoliopsida</taxon>
        <taxon>eudicotyledons</taxon>
        <taxon>Gunneridae</taxon>
        <taxon>Pentapetalae</taxon>
        <taxon>rosids</taxon>
        <taxon>fabids</taxon>
        <taxon>Malpighiales</taxon>
        <taxon>Rhizophoraceae</taxon>
        <taxon>Rhizophora</taxon>
    </lineage>
</organism>
<name>A0A2P2J2K2_RHIMU</name>
<dbReference type="InterPro" id="IPR051504">
    <property type="entry name" value="Plant_metabolite_acyltrans"/>
</dbReference>
<evidence type="ECO:0000256" key="1">
    <source>
        <dbReference type="ARBA" id="ARBA00022679"/>
    </source>
</evidence>
<accession>A0A2P2J2K2</accession>